<dbReference type="Gene3D" id="2.60.40.2880">
    <property type="entry name" value="MmpS1-5, C-terminal soluble domain"/>
    <property type="match status" value="1"/>
</dbReference>
<reference evidence="2" key="1">
    <citation type="submission" date="2021-06" db="EMBL/GenBank/DDBJ databases">
        <title>Sequencing of actinobacteria type strains.</title>
        <authorList>
            <person name="Nguyen G.-S."/>
            <person name="Wentzel A."/>
        </authorList>
    </citation>
    <scope>NUCLEOTIDE SEQUENCE</scope>
    <source>
        <strain evidence="2">P38-E01</strain>
    </source>
</reference>
<keyword evidence="3" id="KW-1185">Reference proteome</keyword>
<gene>
    <name evidence="2" type="ORF">JGS22_008400</name>
</gene>
<feature type="region of interest" description="Disordered" evidence="1">
    <location>
        <begin position="19"/>
        <end position="87"/>
    </location>
</feature>
<evidence type="ECO:0008006" key="4">
    <source>
        <dbReference type="Google" id="ProtNLM"/>
    </source>
</evidence>
<evidence type="ECO:0000256" key="1">
    <source>
        <dbReference type="SAM" id="MobiDB-lite"/>
    </source>
</evidence>
<feature type="compositionally biased region" description="Low complexity" evidence="1">
    <location>
        <begin position="38"/>
        <end position="65"/>
    </location>
</feature>
<feature type="region of interest" description="Disordered" evidence="1">
    <location>
        <begin position="157"/>
        <end position="177"/>
    </location>
</feature>
<name>A0A949JCP5_9ACTN</name>
<comment type="caution">
    <text evidence="2">The sequence shown here is derived from an EMBL/GenBank/DDBJ whole genome shotgun (WGS) entry which is preliminary data.</text>
</comment>
<dbReference type="RefSeq" id="WP_211041518.1">
    <property type="nucleotide sequence ID" value="NZ_JAELVF020000001.1"/>
</dbReference>
<accession>A0A949JCP5</accession>
<organism evidence="2 3">
    <name type="scientific">Streptomyces tardus</name>
    <dbReference type="NCBI Taxonomy" id="2780544"/>
    <lineage>
        <taxon>Bacteria</taxon>
        <taxon>Bacillati</taxon>
        <taxon>Actinomycetota</taxon>
        <taxon>Actinomycetes</taxon>
        <taxon>Kitasatosporales</taxon>
        <taxon>Streptomycetaceae</taxon>
        <taxon>Streptomyces</taxon>
    </lineage>
</organism>
<dbReference type="AlphaFoldDB" id="A0A949JCP5"/>
<evidence type="ECO:0000313" key="3">
    <source>
        <dbReference type="Proteomes" id="UP000694501"/>
    </source>
</evidence>
<dbReference type="EMBL" id="JAELVF020000001">
    <property type="protein sequence ID" value="MBU7597638.1"/>
    <property type="molecule type" value="Genomic_DNA"/>
</dbReference>
<dbReference type="PROSITE" id="PS51257">
    <property type="entry name" value="PROKAR_LIPOPROTEIN"/>
    <property type="match status" value="1"/>
</dbReference>
<proteinExistence type="predicted"/>
<sequence>MRRTANGAVLATAVALVLTGCGSDGGDSEDGAKKDTASSESSDPNGGSDDSSSDSGSSDDGASQDKGSDGSGDADGETREVTLEVSGEGTVLGAVIYMTNEMKTETVKKLPWTKTETLALRGAETEVGRAVTLTPPSVQEPDGKLVPARCVIKVDGKTVSDNADNDPGDSSCKASVK</sequence>
<protein>
    <recommendedName>
        <fullName evidence="4">Lipoprotein</fullName>
    </recommendedName>
</protein>
<dbReference type="InterPro" id="IPR038468">
    <property type="entry name" value="MmpS_C"/>
</dbReference>
<dbReference type="Proteomes" id="UP000694501">
    <property type="component" value="Unassembled WGS sequence"/>
</dbReference>
<evidence type="ECO:0000313" key="2">
    <source>
        <dbReference type="EMBL" id="MBU7597638.1"/>
    </source>
</evidence>